<feature type="region of interest" description="Disordered" evidence="2">
    <location>
        <begin position="21"/>
        <end position="64"/>
    </location>
</feature>
<dbReference type="Pfam" id="PF13365">
    <property type="entry name" value="Trypsin_2"/>
    <property type="match status" value="1"/>
</dbReference>
<comment type="subcellular location">
    <subcellularLocation>
        <location evidence="1">Peroxisome</location>
    </subcellularLocation>
</comment>
<gene>
    <name evidence="3" type="primary">TYSND1</name>
</gene>
<reference evidence="4" key="1">
    <citation type="submission" date="2017-10" db="EMBL/GenBank/DDBJ databases">
        <title>A new Pekin duck reference genome.</title>
        <authorList>
            <person name="Hou Z.-C."/>
            <person name="Zhou Z.-K."/>
            <person name="Zhu F."/>
            <person name="Hou S.-S."/>
        </authorList>
    </citation>
    <scope>NUCLEOTIDE SEQUENCE [LARGE SCALE GENOMIC DNA]</scope>
</reference>
<keyword evidence="1" id="KW-0576">Peroxisome</keyword>
<dbReference type="InterPro" id="IPR039245">
    <property type="entry name" value="TYSND1/DEG15"/>
</dbReference>
<dbReference type="AlphaFoldDB" id="A0A493TH03"/>
<dbReference type="Ensembl" id="ENSAPLT00000046359.1">
    <property type="protein sequence ID" value="ENSAPLP00000025172.1"/>
    <property type="gene ID" value="ENSAPLG00000019696.1"/>
</dbReference>
<dbReference type="PANTHER" id="PTHR21004">
    <property type="entry name" value="SERINE PROTEASE-RELATED"/>
    <property type="match status" value="1"/>
</dbReference>
<reference evidence="3" key="3">
    <citation type="submission" date="2025-09" db="UniProtKB">
        <authorList>
            <consortium name="Ensembl"/>
        </authorList>
    </citation>
    <scope>IDENTIFICATION</scope>
</reference>
<dbReference type="Proteomes" id="UP000016666">
    <property type="component" value="Unassembled WGS sequence"/>
</dbReference>
<evidence type="ECO:0000256" key="2">
    <source>
        <dbReference type="SAM" id="MobiDB-lite"/>
    </source>
</evidence>
<protein>
    <recommendedName>
        <fullName evidence="1">Peroxisomal leader peptide-processing protease</fullName>
        <ecNumber evidence="1">3.4.21.-</ecNumber>
    </recommendedName>
</protein>
<dbReference type="EC" id="3.4.21.-" evidence="1"/>
<proteinExistence type="inferred from homology"/>
<comment type="similarity">
    <text evidence="1">Belongs to the peptidase S1B family.</text>
</comment>
<dbReference type="PANTHER" id="PTHR21004:SF0">
    <property type="entry name" value="PEROXISOMAL LEADER PEPTIDE-PROCESSING PROTEASE"/>
    <property type="match status" value="1"/>
</dbReference>
<dbReference type="GO" id="GO:0004252">
    <property type="term" value="F:serine-type endopeptidase activity"/>
    <property type="evidence" value="ECO:0007669"/>
    <property type="project" value="Ensembl"/>
</dbReference>
<sequence length="575" mass="58547">MHQPPRCMACGAAVARLQGAVAARSAPRTPPAPRRPPRLRRGAVTPAARTNGGGRRCRTSRGEQQQQQEQQAVACIACVATMSAELPCCVVSVGDGAEPCSCSGVILCRGPGLVLCHAAVFSPFLQPGPEAWSRHQALLASVLPPGLRVRLLHAAPQLSAPPALREHEAQPLGFTRCEAFARALAGLAANWCGGGEDEGEAEQEAAAALPWFTWLRAPSLDAPGGGWTPWVSAGDLHKGAALLACGSPFGALCPDLFLNTLSGGVLSNAAGEGNALLLTDARCLPGTQGGAVLLGPAASRPRVVAVIAAASCGAGGRGLALLCSLHAVLQSSRRLLRQLGEPPAPPAPLAAVPGAAALGCVALVESGGSWGSGTLLAPRLLLTCRHVLQAGATPRVTLRPHGGRATVLQARLLFAAAEASPFDVAVLELQERAPGFQPPRLASAFQPGEAVLALGFGALGRACGPSVTGGVLSAVVGAPPVMLQSTCAVHPGSSGGPLLAASDGRLLGIVASNARDNAAGATYPHLNFCVPVTLLQPPLARYLRTRDPAAFTPLDAGDEGARAAWRLQQRPPSKL</sequence>
<dbReference type="Gene3D" id="2.40.10.120">
    <property type="match status" value="1"/>
</dbReference>
<comment type="PTM">
    <text evidence="1">The full-lengh TYSND1 is the active the proteolytic processing of PTS1- and PTS2-proteins and in self-cleavage, and intermolecular self-cleavage of TYSND1 down-regulates its protease activity.</text>
</comment>
<dbReference type="GeneTree" id="ENSGT00390000014627"/>
<keyword evidence="1" id="KW-0720">Serine protease</keyword>
<evidence type="ECO:0000256" key="1">
    <source>
        <dbReference type="PIRNR" id="PIRNR037989"/>
    </source>
</evidence>
<dbReference type="STRING" id="8840.ENSAPLP00000025172"/>
<dbReference type="GO" id="GO:0016485">
    <property type="term" value="P:protein processing"/>
    <property type="evidence" value="ECO:0007669"/>
    <property type="project" value="Ensembl"/>
</dbReference>
<accession>A0A493TH03</accession>
<keyword evidence="4" id="KW-1185">Reference proteome</keyword>
<evidence type="ECO:0000313" key="4">
    <source>
        <dbReference type="Proteomes" id="UP000016666"/>
    </source>
</evidence>
<dbReference type="GO" id="GO:0002020">
    <property type="term" value="F:protease binding"/>
    <property type="evidence" value="ECO:0007669"/>
    <property type="project" value="Ensembl"/>
</dbReference>
<name>A0A493TH03_ANAPP</name>
<keyword evidence="1" id="KW-0645">Protease</keyword>
<dbReference type="GO" id="GO:0031998">
    <property type="term" value="P:regulation of fatty acid beta-oxidation"/>
    <property type="evidence" value="ECO:0007669"/>
    <property type="project" value="Ensembl"/>
</dbReference>
<keyword evidence="1" id="KW-0378">Hydrolase</keyword>
<dbReference type="SUPFAM" id="SSF50494">
    <property type="entry name" value="Trypsin-like serine proteases"/>
    <property type="match status" value="1"/>
</dbReference>
<comment type="function">
    <text evidence="1">Peroxisomal protease that mediates both the removal of the leader peptide from proteins containing a PTS2 target sequence and processes several PTS1-containing proteins. Catalyzes the processing of PTS1-proteins involved in the peroxisomal beta-oxidation of fatty acids.</text>
</comment>
<dbReference type="InterPro" id="IPR009003">
    <property type="entry name" value="Peptidase_S1_PA"/>
</dbReference>
<dbReference type="GO" id="GO:0005777">
    <property type="term" value="C:peroxisome"/>
    <property type="evidence" value="ECO:0007669"/>
    <property type="project" value="UniProtKB-SubCell"/>
</dbReference>
<reference evidence="3" key="2">
    <citation type="submission" date="2025-08" db="UniProtKB">
        <authorList>
            <consortium name="Ensembl"/>
        </authorList>
    </citation>
    <scope>IDENTIFICATION</scope>
</reference>
<evidence type="ECO:0000313" key="3">
    <source>
        <dbReference type="Ensembl" id="ENSAPLP00000025172.1"/>
    </source>
</evidence>
<dbReference type="OMA" id="FATQEMS"/>
<organism evidence="3 4">
    <name type="scientific">Anas platyrhynchos platyrhynchos</name>
    <name type="common">Northern mallard</name>
    <dbReference type="NCBI Taxonomy" id="8840"/>
    <lineage>
        <taxon>Eukaryota</taxon>
        <taxon>Metazoa</taxon>
        <taxon>Chordata</taxon>
        <taxon>Craniata</taxon>
        <taxon>Vertebrata</taxon>
        <taxon>Euteleostomi</taxon>
        <taxon>Archelosauria</taxon>
        <taxon>Archosauria</taxon>
        <taxon>Dinosauria</taxon>
        <taxon>Saurischia</taxon>
        <taxon>Theropoda</taxon>
        <taxon>Coelurosauria</taxon>
        <taxon>Aves</taxon>
        <taxon>Neognathae</taxon>
        <taxon>Galloanserae</taxon>
        <taxon>Anseriformes</taxon>
        <taxon>Anatidae</taxon>
        <taxon>Anatinae</taxon>
        <taxon>Anas</taxon>
    </lineage>
</organism>